<name>C5LCB3_PERM5</name>
<sequence>MASIPASEMFPGPPKVACYTMRVRMTERYDPKIAEAMIKLLINQHERVGGLNPTDLALALALALAFGSDFH</sequence>
<dbReference type="RefSeq" id="XP_002773780.1">
    <property type="nucleotide sequence ID" value="XM_002773734.1"/>
</dbReference>
<protein>
    <submittedName>
        <fullName evidence="1">Uncharacterized protein</fullName>
    </submittedName>
</protein>
<reference evidence="1 2" key="1">
    <citation type="submission" date="2008-07" db="EMBL/GenBank/DDBJ databases">
        <authorList>
            <person name="El-Sayed N."/>
            <person name="Caler E."/>
            <person name="Inman J."/>
            <person name="Amedeo P."/>
            <person name="Hass B."/>
            <person name="Wortman J."/>
        </authorList>
    </citation>
    <scope>NUCLEOTIDE SEQUENCE [LARGE SCALE GENOMIC DNA]</scope>
    <source>
        <strain evidence="2">ATCC 50983 / TXsc</strain>
    </source>
</reference>
<organism evidence="2">
    <name type="scientific">Perkinsus marinus (strain ATCC 50983 / TXsc)</name>
    <dbReference type="NCBI Taxonomy" id="423536"/>
    <lineage>
        <taxon>Eukaryota</taxon>
        <taxon>Sar</taxon>
        <taxon>Alveolata</taxon>
        <taxon>Perkinsozoa</taxon>
        <taxon>Perkinsea</taxon>
        <taxon>Perkinsida</taxon>
        <taxon>Perkinsidae</taxon>
        <taxon>Perkinsus</taxon>
    </lineage>
</organism>
<dbReference type="AlphaFoldDB" id="C5LCB3"/>
<dbReference type="EMBL" id="GG680918">
    <property type="protein sequence ID" value="EER05596.1"/>
    <property type="molecule type" value="Genomic_DNA"/>
</dbReference>
<proteinExistence type="predicted"/>
<evidence type="ECO:0000313" key="1">
    <source>
        <dbReference type="EMBL" id="EER05596.1"/>
    </source>
</evidence>
<keyword evidence="2" id="KW-1185">Reference proteome</keyword>
<dbReference type="InParanoid" id="C5LCB3"/>
<evidence type="ECO:0000313" key="2">
    <source>
        <dbReference type="Proteomes" id="UP000007800"/>
    </source>
</evidence>
<dbReference type="Proteomes" id="UP000007800">
    <property type="component" value="Unassembled WGS sequence"/>
</dbReference>
<accession>C5LCB3</accession>
<gene>
    <name evidence="1" type="ORF">Pmar_PMAR011627</name>
</gene>
<dbReference type="GeneID" id="9042346"/>